<sequence length="407" mass="46784">MSELLEKRLGLQNFEDLIYPIEPATFEEIHWEQKTLLVQREDSGYYKSLFSNDKVDEILDLHRPKGNSIRVVKNQEPLPSKKYENQDGSLNLNQLYASYADGYTIVINEIERFWKPLRNLCQNIQGSFSHKTVANMYLTPKNQKALMPHYDTHDVYVLQIHGKKHWKLYDADYQTPILNSFQPIFQREQLKNEKEITLHAGDLMYIPRGIPHEAVTTDESSLHLTIGVYPTQWMDVLMKSVYHLAHTNLELRKALPLGFMSSKENTENFTSELAFKLKQLLETVTQKADAQASLQFIAEEFRTKQKPMGDGHFAHLDELGQLDLETTLVHRKNMNCKVQSIGTISRIIYPGNVIKGPVHIAPCLDFIAEHKNGFQISEIPLLNDANKIKLSKRLVRGGLLKVADTTV</sequence>
<dbReference type="SUPFAM" id="SSF51197">
    <property type="entry name" value="Clavaminate synthase-like"/>
    <property type="match status" value="1"/>
</dbReference>
<evidence type="ECO:0000256" key="2">
    <source>
        <dbReference type="ARBA" id="ARBA00022723"/>
    </source>
</evidence>
<evidence type="ECO:0000256" key="3">
    <source>
        <dbReference type="ARBA" id="ARBA00023004"/>
    </source>
</evidence>
<keyword evidence="3" id="KW-0408">Iron</keyword>
<dbReference type="PANTHER" id="PTHR13096">
    <property type="entry name" value="MINA53 MYC INDUCED NUCLEAR ANTIGEN"/>
    <property type="match status" value="1"/>
</dbReference>
<accession>A0A3B0TXN0</accession>
<protein>
    <recommendedName>
        <fullName evidence="4">JmjC domain-containing protein</fullName>
    </recommendedName>
</protein>
<name>A0A3B0TXN0_9ZZZZ</name>
<dbReference type="InterPro" id="IPR039994">
    <property type="entry name" value="NO66-like"/>
</dbReference>
<reference evidence="5" key="1">
    <citation type="submission" date="2018-06" db="EMBL/GenBank/DDBJ databases">
        <authorList>
            <person name="Zhirakovskaya E."/>
        </authorList>
    </citation>
    <scope>NUCLEOTIDE SEQUENCE</scope>
</reference>
<proteinExistence type="predicted"/>
<dbReference type="GO" id="GO:0032453">
    <property type="term" value="F:histone H3K4 demethylase activity"/>
    <property type="evidence" value="ECO:0007669"/>
    <property type="project" value="TreeGrafter"/>
</dbReference>
<dbReference type="Gene3D" id="2.60.120.650">
    <property type="entry name" value="Cupin"/>
    <property type="match status" value="1"/>
</dbReference>
<evidence type="ECO:0000259" key="4">
    <source>
        <dbReference type="PROSITE" id="PS51184"/>
    </source>
</evidence>
<evidence type="ECO:0000256" key="1">
    <source>
        <dbReference type="ARBA" id="ARBA00001954"/>
    </source>
</evidence>
<dbReference type="AlphaFoldDB" id="A0A3B0TXN0"/>
<dbReference type="InterPro" id="IPR003347">
    <property type="entry name" value="JmjC_dom"/>
</dbReference>
<dbReference type="GO" id="GO:0051864">
    <property type="term" value="F:histone H3K36 demethylase activity"/>
    <property type="evidence" value="ECO:0007669"/>
    <property type="project" value="TreeGrafter"/>
</dbReference>
<dbReference type="PROSITE" id="PS51184">
    <property type="entry name" value="JMJC"/>
    <property type="match status" value="1"/>
</dbReference>
<feature type="domain" description="JmjC" evidence="4">
    <location>
        <begin position="102"/>
        <end position="245"/>
    </location>
</feature>
<organism evidence="5">
    <name type="scientific">hydrothermal vent metagenome</name>
    <dbReference type="NCBI Taxonomy" id="652676"/>
    <lineage>
        <taxon>unclassified sequences</taxon>
        <taxon>metagenomes</taxon>
        <taxon>ecological metagenomes</taxon>
    </lineage>
</organism>
<keyword evidence="2" id="KW-0479">Metal-binding</keyword>
<dbReference type="Pfam" id="PF08007">
    <property type="entry name" value="JmjC_2"/>
    <property type="match status" value="1"/>
</dbReference>
<dbReference type="EMBL" id="UOEL01000072">
    <property type="protein sequence ID" value="VAW11846.1"/>
    <property type="molecule type" value="Genomic_DNA"/>
</dbReference>
<dbReference type="CDD" id="cd02208">
    <property type="entry name" value="cupin_RmlC-like"/>
    <property type="match status" value="1"/>
</dbReference>
<dbReference type="GO" id="GO:0005730">
    <property type="term" value="C:nucleolus"/>
    <property type="evidence" value="ECO:0007669"/>
    <property type="project" value="TreeGrafter"/>
</dbReference>
<evidence type="ECO:0000313" key="5">
    <source>
        <dbReference type="EMBL" id="VAW11846.1"/>
    </source>
</evidence>
<dbReference type="GO" id="GO:0046872">
    <property type="term" value="F:metal ion binding"/>
    <property type="evidence" value="ECO:0007669"/>
    <property type="project" value="UniProtKB-KW"/>
</dbReference>
<dbReference type="PANTHER" id="PTHR13096:SF9">
    <property type="entry name" value="BIFUNCTIONAL LYSINE-SPECIFIC DEMETHYLASE AND HISTIDYL-HYDROXYLASE"/>
    <property type="match status" value="1"/>
</dbReference>
<gene>
    <name evidence="5" type="ORF">MNBD_BACTEROID03-1903</name>
</gene>
<comment type="cofactor">
    <cofactor evidence="1">
        <name>Fe(2+)</name>
        <dbReference type="ChEBI" id="CHEBI:29033"/>
    </cofactor>
</comment>
<dbReference type="SMART" id="SM00558">
    <property type="entry name" value="JmjC"/>
    <property type="match status" value="1"/>
</dbReference>